<dbReference type="InterPro" id="IPR027417">
    <property type="entry name" value="P-loop_NTPase"/>
</dbReference>
<evidence type="ECO:0000256" key="2">
    <source>
        <dbReference type="ARBA" id="ARBA00023125"/>
    </source>
</evidence>
<keyword evidence="3" id="KW-0804">Transcription</keyword>
<keyword evidence="2" id="KW-0238">DNA-binding</keyword>
<dbReference type="SUPFAM" id="SSF52540">
    <property type="entry name" value="P-loop containing nucleoside triphosphate hydrolases"/>
    <property type="match status" value="1"/>
</dbReference>
<dbReference type="InterPro" id="IPR016032">
    <property type="entry name" value="Sig_transdc_resp-reg_C-effctor"/>
</dbReference>
<dbReference type="CDD" id="cd06170">
    <property type="entry name" value="LuxR_C_like"/>
    <property type="match status" value="1"/>
</dbReference>
<dbReference type="InterPro" id="IPR000792">
    <property type="entry name" value="Tscrpt_reg_LuxR_C"/>
</dbReference>
<dbReference type="InterPro" id="IPR041617">
    <property type="entry name" value="TPR_MalT"/>
</dbReference>
<dbReference type="PRINTS" id="PR00038">
    <property type="entry name" value="HTHLUXR"/>
</dbReference>
<dbReference type="Gene3D" id="1.25.40.10">
    <property type="entry name" value="Tetratricopeptide repeat domain"/>
    <property type="match status" value="1"/>
</dbReference>
<dbReference type="InterPro" id="IPR059106">
    <property type="entry name" value="WHD_MalT"/>
</dbReference>
<accession>A0ABN7Y722</accession>
<dbReference type="Pfam" id="PF25873">
    <property type="entry name" value="WHD_MalT"/>
    <property type="match status" value="1"/>
</dbReference>
<dbReference type="SUPFAM" id="SSF46894">
    <property type="entry name" value="C-terminal effector domain of the bipartite response regulators"/>
    <property type="match status" value="1"/>
</dbReference>
<evidence type="ECO:0000313" key="6">
    <source>
        <dbReference type="Proteomes" id="UP000727654"/>
    </source>
</evidence>
<evidence type="ECO:0000259" key="4">
    <source>
        <dbReference type="PROSITE" id="PS50043"/>
    </source>
</evidence>
<dbReference type="Gene3D" id="1.10.10.10">
    <property type="entry name" value="Winged helix-like DNA-binding domain superfamily/Winged helix DNA-binding domain"/>
    <property type="match status" value="1"/>
</dbReference>
<evidence type="ECO:0000256" key="1">
    <source>
        <dbReference type="ARBA" id="ARBA00023015"/>
    </source>
</evidence>
<dbReference type="SUPFAM" id="SSF48452">
    <property type="entry name" value="TPR-like"/>
    <property type="match status" value="1"/>
</dbReference>
<name>A0ABN7Y722_9BURK</name>
<dbReference type="Gene3D" id="3.40.50.300">
    <property type="entry name" value="P-loop containing nucleotide triphosphate hydrolases"/>
    <property type="match status" value="1"/>
</dbReference>
<dbReference type="Proteomes" id="UP000727654">
    <property type="component" value="Unassembled WGS sequence"/>
</dbReference>
<keyword evidence="6" id="KW-1185">Reference proteome</keyword>
<dbReference type="SMART" id="SM00421">
    <property type="entry name" value="HTH_LUXR"/>
    <property type="match status" value="1"/>
</dbReference>
<sequence>MQTGVEEIPLHAHPLPSGTIGEHGLPGLVASKLVPPASGPATLARPQLVQGMFDASAARLVLIRAAAGFGKTTLMQQYAAQCAVRQRGMVWLRLDTGDNDLRRFLVHLDTGLQALHGKRKAARVPAPMDDQAGPRLAHRIIEQVAGAVLPFSILLDDFEAVQSASVLNFVQQLVEAIPPCGTLVIASRVTPEIGLGRIRARGQLQEIHPAQLRFTLEEATALIRERCHLPLRDSEIATLHRCTEGWATAIYLATLSLQTRTDHAAFVASFSGTNLELAEYLAEDILAQQSEACRSFLLETSVLGQLSAPLCDAVTGRQDSRAMIDYLERANLLLFPLDGDRTWYRYHQLFASFLQHRLDLQQPGRAMALHRAAARWYLEQHRPVPAVDHLLQAGLHDEALPEIARQADALLGAGRVRLLVRWLDQIGPEALARYPRLRLARAWALLLNRRYPDALQAVESIQAELDDSADSQRLAIEAETIRCVLLVMTDQVDACRQASMGHINRLGPDDLFQYCILANSLAYSLICTHRYDDARSVLSRAIQRGADERSVFMRSIADCLEGIIDLVQGRLGNALARFHTASMRPWEDTPGEIAGGKPAIDTSWSLALYENDALDEMARLLVDALPYTKANGPPDSVIGCHVLSARLALLRGDKEQWLRVLAELEQLGQQVNAERSVCSAWLERARVATLEGRLEAAEQALRAVDLYGGWEALDTAGHASDIDRPSIARRRLEIAQGQHAQALAALDEAIAAATAHQRYWRLIKLRILRAAALDGLAQRDDALHEITEALRLASHEGFLRTFLDEGDGVAVLVRAWAAAHQAQAASLGIAPQFVARLLAKLPGAPAASDAEPALVAGLSDSLTARELEVLQMLSAGLRNRVIAEKLFLSELTVKSHLRKINAKLGAQNRTEAVAIGRARGLIP</sequence>
<dbReference type="Pfam" id="PF00196">
    <property type="entry name" value="GerE"/>
    <property type="match status" value="1"/>
</dbReference>
<keyword evidence="1" id="KW-0805">Transcription regulation</keyword>
<dbReference type="PANTHER" id="PTHR44688">
    <property type="entry name" value="DNA-BINDING TRANSCRIPTIONAL ACTIVATOR DEVR_DOSR"/>
    <property type="match status" value="1"/>
</dbReference>
<evidence type="ECO:0000313" key="5">
    <source>
        <dbReference type="EMBL" id="CAG9168226.1"/>
    </source>
</evidence>
<dbReference type="PROSITE" id="PS50043">
    <property type="entry name" value="HTH_LUXR_2"/>
    <property type="match status" value="1"/>
</dbReference>
<organism evidence="5 6">
    <name type="scientific">Cupriavidus laharis</name>
    <dbReference type="NCBI Taxonomy" id="151654"/>
    <lineage>
        <taxon>Bacteria</taxon>
        <taxon>Pseudomonadati</taxon>
        <taxon>Pseudomonadota</taxon>
        <taxon>Betaproteobacteria</taxon>
        <taxon>Burkholderiales</taxon>
        <taxon>Burkholderiaceae</taxon>
        <taxon>Cupriavidus</taxon>
    </lineage>
</organism>
<protein>
    <submittedName>
        <fullName evidence="5">HTH-type transcriptional regulator MalT</fullName>
    </submittedName>
</protein>
<feature type="domain" description="HTH luxR-type" evidence="4">
    <location>
        <begin position="855"/>
        <end position="920"/>
    </location>
</feature>
<dbReference type="InterPro" id="IPR036388">
    <property type="entry name" value="WH-like_DNA-bd_sf"/>
</dbReference>
<dbReference type="InterPro" id="IPR011990">
    <property type="entry name" value="TPR-like_helical_dom_sf"/>
</dbReference>
<gene>
    <name evidence="5" type="primary">malT_2</name>
    <name evidence="5" type="ORF">LMG23992_01060</name>
</gene>
<comment type="caution">
    <text evidence="5">The sequence shown here is derived from an EMBL/GenBank/DDBJ whole genome shotgun (WGS) entry which is preliminary data.</text>
</comment>
<dbReference type="Pfam" id="PF17874">
    <property type="entry name" value="TPR_MalT"/>
    <property type="match status" value="1"/>
</dbReference>
<dbReference type="PANTHER" id="PTHR44688:SF16">
    <property type="entry name" value="DNA-BINDING TRANSCRIPTIONAL ACTIVATOR DEVR_DOSR"/>
    <property type="match status" value="1"/>
</dbReference>
<reference evidence="5 6" key="1">
    <citation type="submission" date="2021-08" db="EMBL/GenBank/DDBJ databases">
        <authorList>
            <person name="Peeters C."/>
        </authorList>
    </citation>
    <scope>NUCLEOTIDE SEQUENCE [LARGE SCALE GENOMIC DNA]</scope>
    <source>
        <strain evidence="5 6">LMG 23992</strain>
    </source>
</reference>
<proteinExistence type="predicted"/>
<evidence type="ECO:0000256" key="3">
    <source>
        <dbReference type="ARBA" id="ARBA00023163"/>
    </source>
</evidence>
<dbReference type="EMBL" id="CAJZAI010000002">
    <property type="protein sequence ID" value="CAG9168226.1"/>
    <property type="molecule type" value="Genomic_DNA"/>
</dbReference>